<name>A0A330L6I4_9BACT</name>
<reference evidence="4" key="1">
    <citation type="submission" date="2018-04" db="EMBL/GenBank/DDBJ databases">
        <authorList>
            <person name="Lucker S."/>
            <person name="Sakoula D."/>
        </authorList>
    </citation>
    <scope>NUCLEOTIDE SEQUENCE [LARGE SCALE GENOMIC DNA]</scope>
</reference>
<evidence type="ECO:0000313" key="4">
    <source>
        <dbReference type="Proteomes" id="UP000248168"/>
    </source>
</evidence>
<feature type="domain" description="SnoaL-like" evidence="2">
    <location>
        <begin position="35"/>
        <end position="153"/>
    </location>
</feature>
<dbReference type="SUPFAM" id="SSF54427">
    <property type="entry name" value="NTF2-like"/>
    <property type="match status" value="1"/>
</dbReference>
<dbReference type="Proteomes" id="UP000248168">
    <property type="component" value="Unassembled WGS sequence"/>
</dbReference>
<feature type="signal peptide" evidence="1">
    <location>
        <begin position="1"/>
        <end position="23"/>
    </location>
</feature>
<protein>
    <recommendedName>
        <fullName evidence="2">SnoaL-like domain-containing protein</fullName>
    </recommendedName>
</protein>
<dbReference type="Pfam" id="PF13474">
    <property type="entry name" value="SnoaL_3"/>
    <property type="match status" value="1"/>
</dbReference>
<dbReference type="OrthoDB" id="9152983at2"/>
<dbReference type="Gene3D" id="3.10.450.50">
    <property type="match status" value="1"/>
</dbReference>
<dbReference type="AlphaFoldDB" id="A0A330L6I4"/>
<dbReference type="InParanoid" id="A0A330L6I4"/>
<evidence type="ECO:0000259" key="2">
    <source>
        <dbReference type="Pfam" id="PF13474"/>
    </source>
</evidence>
<evidence type="ECO:0000256" key="1">
    <source>
        <dbReference type="SAM" id="SignalP"/>
    </source>
</evidence>
<dbReference type="InterPro" id="IPR032710">
    <property type="entry name" value="NTF2-like_dom_sf"/>
</dbReference>
<gene>
    <name evidence="3" type="ORF">NITLEN_20576</name>
</gene>
<organism evidence="3 4">
    <name type="scientific">Nitrospira lenta</name>
    <dbReference type="NCBI Taxonomy" id="1436998"/>
    <lineage>
        <taxon>Bacteria</taxon>
        <taxon>Pseudomonadati</taxon>
        <taxon>Nitrospirota</taxon>
        <taxon>Nitrospiria</taxon>
        <taxon>Nitrospirales</taxon>
        <taxon>Nitrospiraceae</taxon>
        <taxon>Nitrospira</taxon>
    </lineage>
</organism>
<keyword evidence="1" id="KW-0732">Signal</keyword>
<dbReference type="EMBL" id="OUNR01000012">
    <property type="protein sequence ID" value="SPP64936.1"/>
    <property type="molecule type" value="Genomic_DNA"/>
</dbReference>
<evidence type="ECO:0000313" key="3">
    <source>
        <dbReference type="EMBL" id="SPP64936.1"/>
    </source>
</evidence>
<feature type="chain" id="PRO_5016350262" description="SnoaL-like domain-containing protein" evidence="1">
    <location>
        <begin position="24"/>
        <end position="159"/>
    </location>
</feature>
<proteinExistence type="predicted"/>
<dbReference type="InterPro" id="IPR037401">
    <property type="entry name" value="SnoaL-like"/>
</dbReference>
<dbReference type="RefSeq" id="WP_121989251.1">
    <property type="nucleotide sequence ID" value="NZ_OUNR01000012.1"/>
</dbReference>
<sequence>MGSLPLRIILLAVLLGWSLSAWAGQDEEAVQRTITQAVAGTATFSESRDKQSVLMLYTDDYMGTQDGQAETKAAIEQWLSEYESELKQGNRLRFIGTVSNLKTGLEGATAWAIYDYVFQAIRDGEIEGQDAGTCTSLLRKEQSAWRIFHDHCSKSKAVQ</sequence>
<keyword evidence="4" id="KW-1185">Reference proteome</keyword>
<accession>A0A330L6I4</accession>